<gene>
    <name evidence="1" type="ORF">SDC9_48696</name>
</gene>
<evidence type="ECO:0000313" key="1">
    <source>
        <dbReference type="EMBL" id="MPM02447.1"/>
    </source>
</evidence>
<organism evidence="1">
    <name type="scientific">bioreactor metagenome</name>
    <dbReference type="NCBI Taxonomy" id="1076179"/>
    <lineage>
        <taxon>unclassified sequences</taxon>
        <taxon>metagenomes</taxon>
        <taxon>ecological metagenomes</taxon>
    </lineage>
</organism>
<evidence type="ECO:0008006" key="2">
    <source>
        <dbReference type="Google" id="ProtNLM"/>
    </source>
</evidence>
<accession>A0A644WFW1</accession>
<comment type="caution">
    <text evidence="1">The sequence shown here is derived from an EMBL/GenBank/DDBJ whole genome shotgun (WGS) entry which is preliminary data.</text>
</comment>
<dbReference type="EMBL" id="VSSQ01000869">
    <property type="protein sequence ID" value="MPM02447.1"/>
    <property type="molecule type" value="Genomic_DNA"/>
</dbReference>
<dbReference type="InterPro" id="IPR011050">
    <property type="entry name" value="Pectin_lyase_fold/virulence"/>
</dbReference>
<protein>
    <recommendedName>
        <fullName evidence="2">Right handed beta helix domain-containing protein</fullName>
    </recommendedName>
</protein>
<proteinExistence type="predicted"/>
<name>A0A644WFW1_9ZZZZ</name>
<reference evidence="1" key="1">
    <citation type="submission" date="2019-08" db="EMBL/GenBank/DDBJ databases">
        <authorList>
            <person name="Kucharzyk K."/>
            <person name="Murdoch R.W."/>
            <person name="Higgins S."/>
            <person name="Loffler F."/>
        </authorList>
    </citation>
    <scope>NUCLEOTIDE SEQUENCE</scope>
</reference>
<dbReference type="AlphaFoldDB" id="A0A644WFW1"/>
<sequence>MEVQRENASIFEIEGSPTVKFENIAIRGDMKARYPVKYAIVTSKEFATGYNLMIDNCEISDFNVNSGSVFNAYKGTIADTIRITNSDIRSCFRGLILSQEKDNVGKYSAECVYLENTSFSNITQYVVDYYRGGVDESTLGGHLYVNHCVFDLSAKEEKQYILRNNGIVNVTIKNSIFGRSQAKTPLRLTGPKHQILHCNFFECSDPKIEKGAISKGLMYENPRFEKKSYVLSKKSRLKGKAEDGGDIGLK</sequence>
<dbReference type="SUPFAM" id="SSF51126">
    <property type="entry name" value="Pectin lyase-like"/>
    <property type="match status" value="1"/>
</dbReference>